<name>A0A165JV62_9BASI</name>
<gene>
    <name evidence="4" type="ORF">CALCODRAFT_403790</name>
</gene>
<feature type="non-terminal residue" evidence="4">
    <location>
        <position position="1"/>
    </location>
</feature>
<evidence type="ECO:0000313" key="5">
    <source>
        <dbReference type="Proteomes" id="UP000076842"/>
    </source>
</evidence>
<dbReference type="AlphaFoldDB" id="A0A165JV62"/>
<evidence type="ECO:0000259" key="3">
    <source>
        <dbReference type="Pfam" id="PF20153"/>
    </source>
</evidence>
<feature type="transmembrane region" description="Helical" evidence="1">
    <location>
        <begin position="63"/>
        <end position="86"/>
    </location>
</feature>
<feature type="transmembrane region" description="Helical" evidence="1">
    <location>
        <begin position="153"/>
        <end position="179"/>
    </location>
</feature>
<dbReference type="OrthoDB" id="3221808at2759"/>
<dbReference type="Pfam" id="PF20153">
    <property type="entry name" value="DUF6535"/>
    <property type="match status" value="1"/>
</dbReference>
<accession>A0A165JV62</accession>
<proteinExistence type="predicted"/>
<keyword evidence="5" id="KW-1185">Reference proteome</keyword>
<protein>
    <recommendedName>
        <fullName evidence="3">DUF6535 domain-containing protein</fullName>
    </recommendedName>
</protein>
<dbReference type="InParanoid" id="A0A165JV62"/>
<evidence type="ECO:0000256" key="2">
    <source>
        <dbReference type="SAM" id="SignalP"/>
    </source>
</evidence>
<feature type="chain" id="PRO_5007860410" description="DUF6535 domain-containing protein" evidence="2">
    <location>
        <begin position="25"/>
        <end position="185"/>
    </location>
</feature>
<keyword evidence="1" id="KW-0812">Transmembrane</keyword>
<feature type="transmembrane region" description="Helical" evidence="1">
    <location>
        <begin position="129"/>
        <end position="147"/>
    </location>
</feature>
<feature type="domain" description="DUF6535" evidence="3">
    <location>
        <begin position="1"/>
        <end position="148"/>
    </location>
</feature>
<evidence type="ECO:0000313" key="4">
    <source>
        <dbReference type="EMBL" id="KZT62313.1"/>
    </source>
</evidence>
<keyword evidence="1" id="KW-1133">Transmembrane helix</keyword>
<keyword evidence="2" id="KW-0732">Signal</keyword>
<dbReference type="EMBL" id="KV423917">
    <property type="protein sequence ID" value="KZT62313.1"/>
    <property type="molecule type" value="Genomic_DNA"/>
</dbReference>
<keyword evidence="1" id="KW-0472">Membrane</keyword>
<feature type="signal peptide" evidence="2">
    <location>
        <begin position="1"/>
        <end position="24"/>
    </location>
</feature>
<sequence length="185" mass="20338">LFSAILTAFLILSLGLLFPDKAQATVDALMVVSAQLNALNNPGSSPPSPYQPTDPFVPNAISVWINVLWILSLTISLFTSVLAMLAKQWCRAYAANISSVARQGARQRHFRYMGVLEWRVPAIINSLPVLLHVAVFMFLIGFMAFLWPVNTVLFAVMAAIWIAGAVAYVLLAVAPLIWYNCPFKS</sequence>
<dbReference type="InterPro" id="IPR045338">
    <property type="entry name" value="DUF6535"/>
</dbReference>
<feature type="non-terminal residue" evidence="4">
    <location>
        <position position="185"/>
    </location>
</feature>
<dbReference type="STRING" id="1353952.A0A165JV62"/>
<reference evidence="4 5" key="1">
    <citation type="journal article" date="2016" name="Mol. Biol. Evol.">
        <title>Comparative Genomics of Early-Diverging Mushroom-Forming Fungi Provides Insights into the Origins of Lignocellulose Decay Capabilities.</title>
        <authorList>
            <person name="Nagy L.G."/>
            <person name="Riley R."/>
            <person name="Tritt A."/>
            <person name="Adam C."/>
            <person name="Daum C."/>
            <person name="Floudas D."/>
            <person name="Sun H."/>
            <person name="Yadav J.S."/>
            <person name="Pangilinan J."/>
            <person name="Larsson K.H."/>
            <person name="Matsuura K."/>
            <person name="Barry K."/>
            <person name="Labutti K."/>
            <person name="Kuo R."/>
            <person name="Ohm R.A."/>
            <person name="Bhattacharya S.S."/>
            <person name="Shirouzu T."/>
            <person name="Yoshinaga Y."/>
            <person name="Martin F.M."/>
            <person name="Grigoriev I.V."/>
            <person name="Hibbett D.S."/>
        </authorList>
    </citation>
    <scope>NUCLEOTIDE SEQUENCE [LARGE SCALE GENOMIC DNA]</scope>
    <source>
        <strain evidence="4 5">HHB12733</strain>
    </source>
</reference>
<organism evidence="4 5">
    <name type="scientific">Calocera cornea HHB12733</name>
    <dbReference type="NCBI Taxonomy" id="1353952"/>
    <lineage>
        <taxon>Eukaryota</taxon>
        <taxon>Fungi</taxon>
        <taxon>Dikarya</taxon>
        <taxon>Basidiomycota</taxon>
        <taxon>Agaricomycotina</taxon>
        <taxon>Dacrymycetes</taxon>
        <taxon>Dacrymycetales</taxon>
        <taxon>Dacrymycetaceae</taxon>
        <taxon>Calocera</taxon>
    </lineage>
</organism>
<evidence type="ECO:0000256" key="1">
    <source>
        <dbReference type="SAM" id="Phobius"/>
    </source>
</evidence>
<dbReference type="Proteomes" id="UP000076842">
    <property type="component" value="Unassembled WGS sequence"/>
</dbReference>